<sequence>MTWTFMLLLAGIVFLNRYIFLEPRFPIKIPDWLNCALRYSAPCILSSICVPIILMDNHVFREHIINPYFIATLITILVAYVIRHTLATICISLSSFYLLVYLMA</sequence>
<dbReference type="KEGG" id="asol:BEN76_06025"/>
<feature type="transmembrane region" description="Helical" evidence="1">
    <location>
        <begin position="37"/>
        <end position="55"/>
    </location>
</feature>
<keyword evidence="1" id="KW-0472">Membrane</keyword>
<accession>A0A1P8EHB4</accession>
<evidence type="ECO:0000256" key="1">
    <source>
        <dbReference type="SAM" id="Phobius"/>
    </source>
</evidence>
<keyword evidence="1" id="KW-0812">Transmembrane</keyword>
<protein>
    <submittedName>
        <fullName evidence="2">Branched-chain amino acid transporter</fullName>
    </submittedName>
</protein>
<reference evidence="2 3" key="1">
    <citation type="submission" date="2016-08" db="EMBL/GenBank/DDBJ databases">
        <title>Complete genome sequence of Acinetobacter baylyi strain GFJ2.</title>
        <authorList>
            <person name="Tabata M."/>
            <person name="Kuboki S."/>
            <person name="Gibu N."/>
            <person name="Kinouchi Y."/>
            <person name="Vangnai A."/>
            <person name="Kasai D."/>
            <person name="Fukuda M."/>
        </authorList>
    </citation>
    <scope>NUCLEOTIDE SEQUENCE [LARGE SCALE GENOMIC DNA]</scope>
    <source>
        <strain evidence="2 3">GFJ2</strain>
    </source>
</reference>
<gene>
    <name evidence="2" type="ORF">BEN76_06025</name>
</gene>
<feature type="transmembrane region" description="Helical" evidence="1">
    <location>
        <begin position="67"/>
        <end position="100"/>
    </location>
</feature>
<evidence type="ECO:0000313" key="3">
    <source>
        <dbReference type="Proteomes" id="UP000185674"/>
    </source>
</evidence>
<organism evidence="2 3">
    <name type="scientific">Acinetobacter soli</name>
    <dbReference type="NCBI Taxonomy" id="487316"/>
    <lineage>
        <taxon>Bacteria</taxon>
        <taxon>Pseudomonadati</taxon>
        <taxon>Pseudomonadota</taxon>
        <taxon>Gammaproteobacteria</taxon>
        <taxon>Moraxellales</taxon>
        <taxon>Moraxellaceae</taxon>
        <taxon>Acinetobacter</taxon>
    </lineage>
</organism>
<proteinExistence type="predicted"/>
<dbReference type="AlphaFoldDB" id="A0A1P8EHB4"/>
<dbReference type="STRING" id="487316.BEN76_06025"/>
<dbReference type="eggNOG" id="COG4392">
    <property type="taxonomic scope" value="Bacteria"/>
</dbReference>
<dbReference type="Pfam" id="PF05437">
    <property type="entry name" value="AzlD"/>
    <property type="match status" value="1"/>
</dbReference>
<dbReference type="Proteomes" id="UP000185674">
    <property type="component" value="Chromosome"/>
</dbReference>
<dbReference type="EMBL" id="CP016896">
    <property type="protein sequence ID" value="APV35601.1"/>
    <property type="molecule type" value="Genomic_DNA"/>
</dbReference>
<evidence type="ECO:0000313" key="2">
    <source>
        <dbReference type="EMBL" id="APV35601.1"/>
    </source>
</evidence>
<keyword evidence="1" id="KW-1133">Transmembrane helix</keyword>
<name>A0A1P8EHB4_9GAMM</name>
<dbReference type="InterPro" id="IPR008407">
    <property type="entry name" value="Brnchd-chn_aa_trnsp_AzlD"/>
</dbReference>
<dbReference type="RefSeq" id="WP_076032583.1">
    <property type="nucleotide sequence ID" value="NZ_BKXY01000057.1"/>
</dbReference>